<protein>
    <submittedName>
        <fullName evidence="2">Uncharacterized protein</fullName>
    </submittedName>
</protein>
<name>A0A5J4VAS6_9EUKA</name>
<dbReference type="AlphaFoldDB" id="A0A5J4VAS6"/>
<organism evidence="2 3">
    <name type="scientific">Streblomastix strix</name>
    <dbReference type="NCBI Taxonomy" id="222440"/>
    <lineage>
        <taxon>Eukaryota</taxon>
        <taxon>Metamonada</taxon>
        <taxon>Preaxostyla</taxon>
        <taxon>Oxymonadida</taxon>
        <taxon>Streblomastigidae</taxon>
        <taxon>Streblomastix</taxon>
    </lineage>
</organism>
<proteinExistence type="predicted"/>
<sequence>MECVKVMETDYWGRFKALNKLLLVFILATLSLCEARKNAIRSKFPRIKANAPAPFQDKVVYSFFGNMNDNRELIYDFNGKDPDTFIGQEEVPFSGINPYRTGTAVTDASFLAVSREGFENLKTTQTLNSSELNCNFVIGAYDYYTYAMLGYTIKAVNNVDIAPSYTYLLANYPTLEIEKYPRESGEDDSIEYVFPPTCDDYEADLISYVINKFGVVGTDCIPNIVIPSSTTACTEPTGKYEKQLVGYKEGTFYGDNNAAKEALIKFGPIFYGDVEKLIIGWEGTNWVTVGQSETYEYILDSEPISSDVDVDVDLLMGTLYANFGGAGTQVTPDCTTITKDTPKESCPCPEKTDKAKWDADPRTETEDDICASGSVHITLSVIAAALVLPVLALFF</sequence>
<evidence type="ECO:0000313" key="2">
    <source>
        <dbReference type="EMBL" id="KAA6379562.1"/>
    </source>
</evidence>
<reference evidence="2 3" key="1">
    <citation type="submission" date="2019-03" db="EMBL/GenBank/DDBJ databases">
        <title>Single cell metagenomics reveals metabolic interactions within the superorganism composed of flagellate Streblomastix strix and complex community of Bacteroidetes bacteria on its surface.</title>
        <authorList>
            <person name="Treitli S.C."/>
            <person name="Kolisko M."/>
            <person name="Husnik F."/>
            <person name="Keeling P."/>
            <person name="Hampl V."/>
        </authorList>
    </citation>
    <scope>NUCLEOTIDE SEQUENCE [LARGE SCALE GENOMIC DNA]</scope>
    <source>
        <strain evidence="2">ST1C</strain>
    </source>
</reference>
<dbReference type="Proteomes" id="UP000324800">
    <property type="component" value="Unassembled WGS sequence"/>
</dbReference>
<accession>A0A5J4VAS6</accession>
<dbReference type="EMBL" id="SNRW01008412">
    <property type="protein sequence ID" value="KAA6379562.1"/>
    <property type="molecule type" value="Genomic_DNA"/>
</dbReference>
<comment type="caution">
    <text evidence="2">The sequence shown here is derived from an EMBL/GenBank/DDBJ whole genome shotgun (WGS) entry which is preliminary data.</text>
</comment>
<evidence type="ECO:0000256" key="1">
    <source>
        <dbReference type="SAM" id="MobiDB-lite"/>
    </source>
</evidence>
<evidence type="ECO:0000313" key="3">
    <source>
        <dbReference type="Proteomes" id="UP000324800"/>
    </source>
</evidence>
<feature type="compositionally biased region" description="Basic and acidic residues" evidence="1">
    <location>
        <begin position="350"/>
        <end position="362"/>
    </location>
</feature>
<feature type="region of interest" description="Disordered" evidence="1">
    <location>
        <begin position="341"/>
        <end position="362"/>
    </location>
</feature>
<gene>
    <name evidence="2" type="ORF">EZS28_024911</name>
</gene>